<comment type="similarity">
    <text evidence="1">Belongs to the peptidase S1 family.</text>
</comment>
<sequence length="359" mass="36655">MKHTRVPTPRTVLTGAALVVALTAATLTLKTAEAAPAKAPDPPTATAAGQRAKGISSTLGADGAGAYYDAKHRKLIVNVTTEAAAAKARAAGAEARVVKHSLASLDAARATLKRQATIPGTSWGMDPRINKVVITADRTVRGAKLAQLKRVAAALGDRAVLRQSTGTLRPLIAGGDAIWGTRARCSLGFNVTRGGQPYFLTAGHCTNAVRSWSATQGGEEIAVTEAGTFPGDDYGIVKYTAAGIVHPGQVDLYNGGMQSITRAGDPIVGQKVQRSGGSTHVHDGDVIALEVTANYQEGAVDGLIQATICAEAGDSGGSLFDGDTALGLTSGGRGDCSAGGVTYYQPVREALEKTGAQLG</sequence>
<gene>
    <name evidence="14" type="ORF">TPA0598_07_06100</name>
</gene>
<dbReference type="PROSITE" id="PS00134">
    <property type="entry name" value="TRYPSIN_HIS"/>
    <property type="match status" value="1"/>
</dbReference>
<dbReference type="PROSITE" id="PS00135">
    <property type="entry name" value="TRYPSIN_SER"/>
    <property type="match status" value="1"/>
</dbReference>
<keyword evidence="4" id="KW-0378">Hydrolase</keyword>
<keyword evidence="2" id="KW-0645">Protease</keyword>
<evidence type="ECO:0000256" key="11">
    <source>
        <dbReference type="SAM" id="SignalP"/>
    </source>
</evidence>
<evidence type="ECO:0000313" key="14">
    <source>
        <dbReference type="EMBL" id="GAO10886.1"/>
    </source>
</evidence>
<keyword evidence="7 9" id="KW-1015">Disulfide bond</keyword>
<feature type="signal peptide" evidence="11">
    <location>
        <begin position="1"/>
        <end position="34"/>
    </location>
</feature>
<feature type="active site" description="Charge relay system" evidence="8">
    <location>
        <position position="204"/>
    </location>
</feature>
<evidence type="ECO:0000256" key="2">
    <source>
        <dbReference type="ARBA" id="ARBA00022670"/>
    </source>
</evidence>
<dbReference type="Gene3D" id="2.40.10.10">
    <property type="entry name" value="Trypsin-like serine proteases"/>
    <property type="match status" value="2"/>
</dbReference>
<dbReference type="InterPro" id="IPR001254">
    <property type="entry name" value="Trypsin_dom"/>
</dbReference>
<evidence type="ECO:0000256" key="10">
    <source>
        <dbReference type="SAM" id="MobiDB-lite"/>
    </source>
</evidence>
<feature type="disulfide bond" evidence="9">
    <location>
        <begin position="309"/>
        <end position="336"/>
    </location>
</feature>
<dbReference type="GO" id="GO:0005576">
    <property type="term" value="C:extracellular region"/>
    <property type="evidence" value="ECO:0007669"/>
    <property type="project" value="InterPro"/>
</dbReference>
<feature type="compositionally biased region" description="Low complexity" evidence="10">
    <location>
        <begin position="33"/>
        <end position="48"/>
    </location>
</feature>
<dbReference type="AlphaFoldDB" id="A0A0P4RBF1"/>
<dbReference type="OrthoDB" id="8781117at2"/>
<dbReference type="InterPro" id="IPR004236">
    <property type="entry name" value="Pept_S1_alpha_lytic"/>
</dbReference>
<evidence type="ECO:0000259" key="13">
    <source>
        <dbReference type="Pfam" id="PF02983"/>
    </source>
</evidence>
<dbReference type="SUPFAM" id="SSF50494">
    <property type="entry name" value="Trypsin-like serine proteases"/>
    <property type="match status" value="1"/>
</dbReference>
<dbReference type="InterPro" id="IPR018114">
    <property type="entry name" value="TRYPSIN_HIS"/>
</dbReference>
<accession>A0A0P4RBF1</accession>
<keyword evidence="15" id="KW-1185">Reference proteome</keyword>
<evidence type="ECO:0000256" key="4">
    <source>
        <dbReference type="ARBA" id="ARBA00022801"/>
    </source>
</evidence>
<evidence type="ECO:0000256" key="9">
    <source>
        <dbReference type="PIRSR" id="PIRSR001134-2"/>
    </source>
</evidence>
<feature type="active site" description="Charge relay system" evidence="8">
    <location>
        <position position="315"/>
    </location>
</feature>
<dbReference type="GO" id="GO:0004252">
    <property type="term" value="F:serine-type endopeptidase activity"/>
    <property type="evidence" value="ECO:0007669"/>
    <property type="project" value="InterPro"/>
</dbReference>
<feature type="region of interest" description="Disordered" evidence="10">
    <location>
        <begin position="33"/>
        <end position="53"/>
    </location>
</feature>
<reference evidence="14 15" key="2">
    <citation type="journal article" date="2015" name="Stand. Genomic Sci.">
        <title>Draft genome sequence of marine-derived Streptomyces sp. TP-A0598, a producer of anti-MRSA antibiotic lydicamycins.</title>
        <authorList>
            <person name="Komaki H."/>
            <person name="Ichikawa N."/>
            <person name="Hosoyama A."/>
            <person name="Fujita N."/>
            <person name="Igarashi Y."/>
        </authorList>
    </citation>
    <scope>NUCLEOTIDE SEQUENCE [LARGE SCALE GENOMIC DNA]</scope>
    <source>
        <strain evidence="14 15">NBRC 110027</strain>
    </source>
</reference>
<dbReference type="Pfam" id="PF02983">
    <property type="entry name" value="Pro_Al_protease"/>
    <property type="match status" value="1"/>
</dbReference>
<proteinExistence type="inferred from homology"/>
<feature type="disulfide bond" evidence="9">
    <location>
        <begin position="185"/>
        <end position="205"/>
    </location>
</feature>
<feature type="chain" id="PRO_5006068592" evidence="11">
    <location>
        <begin position="35"/>
        <end position="359"/>
    </location>
</feature>
<dbReference type="PIRSF" id="PIRSF001134">
    <property type="entry name" value="Streptogrisin"/>
    <property type="match status" value="1"/>
</dbReference>
<dbReference type="CDD" id="cd21112">
    <property type="entry name" value="alphaLP-like"/>
    <property type="match status" value="1"/>
</dbReference>
<dbReference type="GO" id="GO:0006508">
    <property type="term" value="P:proteolysis"/>
    <property type="evidence" value="ECO:0007669"/>
    <property type="project" value="UniProtKB-KW"/>
</dbReference>
<dbReference type="EMBL" id="BBNO01000007">
    <property type="protein sequence ID" value="GAO10886.1"/>
    <property type="molecule type" value="Genomic_DNA"/>
</dbReference>
<evidence type="ECO:0000256" key="5">
    <source>
        <dbReference type="ARBA" id="ARBA00022825"/>
    </source>
</evidence>
<dbReference type="PRINTS" id="PR00861">
    <property type="entry name" value="ALYTICPTASE"/>
</dbReference>
<protein>
    <submittedName>
        <fullName evidence="14">Putative peptidase</fullName>
    </submittedName>
</protein>
<dbReference type="InterPro" id="IPR001316">
    <property type="entry name" value="Pept_S1A_streptogrisin"/>
</dbReference>
<dbReference type="Pfam" id="PF00089">
    <property type="entry name" value="Trypsin"/>
    <property type="match status" value="1"/>
</dbReference>
<name>A0A0P4RBF1_9ACTN</name>
<keyword evidence="3 11" id="KW-0732">Signal</keyword>
<dbReference type="Proteomes" id="UP000048965">
    <property type="component" value="Unassembled WGS sequence"/>
</dbReference>
<organism evidence="14 15">
    <name type="scientific">Streptomyces lydicamycinicus</name>
    <dbReference type="NCBI Taxonomy" id="1546107"/>
    <lineage>
        <taxon>Bacteria</taxon>
        <taxon>Bacillati</taxon>
        <taxon>Actinomycetota</taxon>
        <taxon>Actinomycetes</taxon>
        <taxon>Kitasatosporales</taxon>
        <taxon>Streptomycetaceae</taxon>
        <taxon>Streptomyces</taxon>
    </lineage>
</organism>
<feature type="domain" description="Peptidase S1" evidence="12">
    <location>
        <begin position="197"/>
        <end position="349"/>
    </location>
</feature>
<evidence type="ECO:0000313" key="15">
    <source>
        <dbReference type="Proteomes" id="UP000048965"/>
    </source>
</evidence>
<evidence type="ECO:0000256" key="6">
    <source>
        <dbReference type="ARBA" id="ARBA00023145"/>
    </source>
</evidence>
<dbReference type="RefSeq" id="WP_042158564.1">
    <property type="nucleotide sequence ID" value="NZ_BBNO01000007.1"/>
</dbReference>
<evidence type="ECO:0000256" key="8">
    <source>
        <dbReference type="PIRSR" id="PIRSR001134-1"/>
    </source>
</evidence>
<evidence type="ECO:0000256" key="1">
    <source>
        <dbReference type="ARBA" id="ARBA00007664"/>
    </source>
</evidence>
<evidence type="ECO:0000256" key="3">
    <source>
        <dbReference type="ARBA" id="ARBA00022729"/>
    </source>
</evidence>
<comment type="caution">
    <text evidence="14">The sequence shown here is derived from an EMBL/GenBank/DDBJ whole genome shotgun (WGS) entry which is preliminary data.</text>
</comment>
<evidence type="ECO:0000256" key="7">
    <source>
        <dbReference type="ARBA" id="ARBA00023157"/>
    </source>
</evidence>
<dbReference type="InterPro" id="IPR033116">
    <property type="entry name" value="TRYPSIN_SER"/>
</dbReference>
<evidence type="ECO:0000259" key="12">
    <source>
        <dbReference type="Pfam" id="PF00089"/>
    </source>
</evidence>
<keyword evidence="6" id="KW-0865">Zymogen</keyword>
<dbReference type="InterPro" id="IPR043504">
    <property type="entry name" value="Peptidase_S1_PA_chymotrypsin"/>
</dbReference>
<feature type="active site" description="Charge relay system" evidence="8">
    <location>
        <position position="233"/>
    </location>
</feature>
<keyword evidence="5" id="KW-0720">Serine protease</keyword>
<feature type="domain" description="Peptidase S1A alpha-lytic prodomain" evidence="13">
    <location>
        <begin position="100"/>
        <end position="155"/>
    </location>
</feature>
<dbReference type="InterPro" id="IPR009003">
    <property type="entry name" value="Peptidase_S1_PA"/>
</dbReference>
<reference evidence="15" key="1">
    <citation type="submission" date="2014-09" db="EMBL/GenBank/DDBJ databases">
        <title>Whole genome shotgun sequence of Streptomyces sp. NBRC 110027.</title>
        <authorList>
            <person name="Komaki H."/>
            <person name="Ichikawa N."/>
            <person name="Katano-Makiyama Y."/>
            <person name="Hosoyama A."/>
            <person name="Hashimoto M."/>
            <person name="Uohara A."/>
            <person name="Kitahashi Y."/>
            <person name="Ohji S."/>
            <person name="Kimura A."/>
            <person name="Yamazoe A."/>
            <person name="Igarashi Y."/>
            <person name="Fujita N."/>
        </authorList>
    </citation>
    <scope>NUCLEOTIDE SEQUENCE [LARGE SCALE GENOMIC DNA]</scope>
    <source>
        <strain evidence="15">NBRC 110027</strain>
    </source>
</reference>